<gene>
    <name evidence="10" type="ORF">RNJ44_00469</name>
</gene>
<feature type="compositionally biased region" description="Basic and acidic residues" evidence="6">
    <location>
        <begin position="273"/>
        <end position="283"/>
    </location>
</feature>
<feature type="chain" id="PRO_5046779334" evidence="8">
    <location>
        <begin position="20"/>
        <end position="309"/>
    </location>
</feature>
<keyword evidence="11" id="KW-1185">Reference proteome</keyword>
<organism evidence="10 11">
    <name type="scientific">Nakaseomyces bracarensis</name>
    <dbReference type="NCBI Taxonomy" id="273131"/>
    <lineage>
        <taxon>Eukaryota</taxon>
        <taxon>Fungi</taxon>
        <taxon>Dikarya</taxon>
        <taxon>Ascomycota</taxon>
        <taxon>Saccharomycotina</taxon>
        <taxon>Saccharomycetes</taxon>
        <taxon>Saccharomycetales</taxon>
        <taxon>Saccharomycetaceae</taxon>
        <taxon>Nakaseomyces</taxon>
    </lineage>
</organism>
<dbReference type="PANTHER" id="PTHR44653:SF2">
    <property type="entry name" value="DNAJ HOMOLOG SUBFAMILY C MEMBER 1"/>
    <property type="match status" value="1"/>
</dbReference>
<keyword evidence="1 7" id="KW-0812">Transmembrane</keyword>
<feature type="signal peptide" evidence="8">
    <location>
        <begin position="1"/>
        <end position="19"/>
    </location>
</feature>
<keyword evidence="2 8" id="KW-0732">Signal</keyword>
<sequence length="309" mass="35628">MLRYKSLVVLACLVGLVYCFTKEEVEMFQLQKEIVDKYGGKVSDGSSIDFYKFLRLPEGQKSTTKQITKNLRKLSRKYHPDKNPKYRKLYERLNVATKILANESLRKTYDYYLKNGFPDYDFNKGGFFFQRVKPATWFLVLFVFLAASFMHLVIMKLQYKSNVRRITSFIQQCKAQDDTDGLGEKRLFFKQHEEDPGKELVLRFGDVYVVEEDGSESLISADTITKPTIFDALIFRLPLSAWNRTFGKLLPERKPTDEAGKNNAGGITLAEAVAKDNEKEKKNKSVQPKSGQKKMTLPNGKVIYSRKTD</sequence>
<protein>
    <submittedName>
        <fullName evidence="10">ER-localized J domain-containing protein 5</fullName>
    </submittedName>
</protein>
<comment type="caution">
    <text evidence="10">The sequence shown here is derived from an EMBL/GenBank/DDBJ whole genome shotgun (WGS) entry which is preliminary data.</text>
</comment>
<evidence type="ECO:0000256" key="2">
    <source>
        <dbReference type="ARBA" id="ARBA00022729"/>
    </source>
</evidence>
<dbReference type="SMART" id="SM00271">
    <property type="entry name" value="DnaJ"/>
    <property type="match status" value="1"/>
</dbReference>
<dbReference type="InterPro" id="IPR036869">
    <property type="entry name" value="J_dom_sf"/>
</dbReference>
<dbReference type="EMBL" id="JBEVYD010000007">
    <property type="protein sequence ID" value="KAL3231434.1"/>
    <property type="molecule type" value="Genomic_DNA"/>
</dbReference>
<dbReference type="Gene3D" id="1.10.287.110">
    <property type="entry name" value="DnaJ domain"/>
    <property type="match status" value="1"/>
</dbReference>
<feature type="region of interest" description="Disordered" evidence="6">
    <location>
        <begin position="251"/>
        <end position="309"/>
    </location>
</feature>
<dbReference type="SUPFAM" id="SSF46565">
    <property type="entry name" value="Chaperone J-domain"/>
    <property type="match status" value="1"/>
</dbReference>
<dbReference type="Proteomes" id="UP001623330">
    <property type="component" value="Unassembled WGS sequence"/>
</dbReference>
<feature type="domain" description="J" evidence="9">
    <location>
        <begin position="49"/>
        <end position="113"/>
    </location>
</feature>
<dbReference type="PROSITE" id="PS50076">
    <property type="entry name" value="DNAJ_2"/>
    <property type="match status" value="1"/>
</dbReference>
<dbReference type="Pfam" id="PF00226">
    <property type="entry name" value="DnaJ"/>
    <property type="match status" value="1"/>
</dbReference>
<keyword evidence="3 7" id="KW-1133">Transmembrane helix</keyword>
<dbReference type="PANTHER" id="PTHR44653">
    <property type="entry name" value="DNAJ HOMOLOG SUBFAMILY C MEMBER 1"/>
    <property type="match status" value="1"/>
</dbReference>
<evidence type="ECO:0000259" key="9">
    <source>
        <dbReference type="PROSITE" id="PS50076"/>
    </source>
</evidence>
<evidence type="ECO:0000256" key="3">
    <source>
        <dbReference type="ARBA" id="ARBA00022989"/>
    </source>
</evidence>
<evidence type="ECO:0000256" key="1">
    <source>
        <dbReference type="ARBA" id="ARBA00022692"/>
    </source>
</evidence>
<feature type="transmembrane region" description="Helical" evidence="7">
    <location>
        <begin position="135"/>
        <end position="155"/>
    </location>
</feature>
<keyword evidence="4 7" id="KW-0472">Membrane</keyword>
<evidence type="ECO:0000313" key="10">
    <source>
        <dbReference type="EMBL" id="KAL3231434.1"/>
    </source>
</evidence>
<evidence type="ECO:0000256" key="7">
    <source>
        <dbReference type="SAM" id="Phobius"/>
    </source>
</evidence>
<accession>A0ABR4NT04</accession>
<dbReference type="InterPro" id="IPR052606">
    <property type="entry name" value="DnaJ_domain_protein"/>
</dbReference>
<proteinExistence type="predicted"/>
<evidence type="ECO:0000256" key="8">
    <source>
        <dbReference type="SAM" id="SignalP"/>
    </source>
</evidence>
<feature type="compositionally biased region" description="Basic and acidic residues" evidence="6">
    <location>
        <begin position="251"/>
        <end position="260"/>
    </location>
</feature>
<evidence type="ECO:0000256" key="5">
    <source>
        <dbReference type="ARBA" id="ARBA00037847"/>
    </source>
</evidence>
<comment type="subcellular location">
    <subcellularLocation>
        <location evidence="5">Endomembrane system</location>
        <topology evidence="5">Single-pass membrane protein</topology>
    </subcellularLocation>
</comment>
<evidence type="ECO:0000256" key="6">
    <source>
        <dbReference type="SAM" id="MobiDB-lite"/>
    </source>
</evidence>
<dbReference type="InterPro" id="IPR001623">
    <property type="entry name" value="DnaJ_domain"/>
</dbReference>
<dbReference type="CDD" id="cd06257">
    <property type="entry name" value="DnaJ"/>
    <property type="match status" value="1"/>
</dbReference>
<name>A0ABR4NT04_9SACH</name>
<evidence type="ECO:0000313" key="11">
    <source>
        <dbReference type="Proteomes" id="UP001623330"/>
    </source>
</evidence>
<evidence type="ECO:0000256" key="4">
    <source>
        <dbReference type="ARBA" id="ARBA00023136"/>
    </source>
</evidence>
<reference evidence="10 11" key="1">
    <citation type="submission" date="2024-05" db="EMBL/GenBank/DDBJ databases">
        <title>Long read based assembly of the Candida bracarensis genome reveals expanded adhesin content.</title>
        <authorList>
            <person name="Marcet-Houben M."/>
            <person name="Ksiezopolska E."/>
            <person name="Gabaldon T."/>
        </authorList>
    </citation>
    <scope>NUCLEOTIDE SEQUENCE [LARGE SCALE GENOMIC DNA]</scope>
    <source>
        <strain evidence="10 11">CBM6</strain>
    </source>
</reference>